<evidence type="ECO:0000313" key="1">
    <source>
        <dbReference type="EMBL" id="OAF64541.1"/>
    </source>
</evidence>
<sequence>MDKLQNLIREECPLPLIKNWVITMDVQVWITEFEDYIKLEKLINSDTKIDEIKLLIVIIGKEARSKLQDKSKRCLPQRLAKDFVMEVYSKLNDELVFKYECFLTILHTIKISKTQF</sequence>
<reference evidence="1 2" key="1">
    <citation type="submission" date="2016-04" db="EMBL/GenBank/DDBJ databases">
        <title>The genome of Intoshia linei affirms orthonectids as highly simplified spiralians.</title>
        <authorList>
            <person name="Mikhailov K.V."/>
            <person name="Slusarev G.S."/>
            <person name="Nikitin M.A."/>
            <person name="Logacheva M.D."/>
            <person name="Penin A."/>
            <person name="Aleoshin V."/>
            <person name="Panchin Y.V."/>
        </authorList>
    </citation>
    <scope>NUCLEOTIDE SEQUENCE [LARGE SCALE GENOMIC DNA]</scope>
    <source>
        <strain evidence="1">Intl2013</strain>
        <tissue evidence="1">Whole animal</tissue>
    </source>
</reference>
<keyword evidence="2" id="KW-1185">Reference proteome</keyword>
<proteinExistence type="predicted"/>
<evidence type="ECO:0000313" key="2">
    <source>
        <dbReference type="Proteomes" id="UP000078046"/>
    </source>
</evidence>
<dbReference type="AlphaFoldDB" id="A0A177AT27"/>
<accession>A0A177AT27</accession>
<comment type="caution">
    <text evidence="1">The sequence shown here is derived from an EMBL/GenBank/DDBJ whole genome shotgun (WGS) entry which is preliminary data.</text>
</comment>
<organism evidence="1 2">
    <name type="scientific">Intoshia linei</name>
    <dbReference type="NCBI Taxonomy" id="1819745"/>
    <lineage>
        <taxon>Eukaryota</taxon>
        <taxon>Metazoa</taxon>
        <taxon>Spiralia</taxon>
        <taxon>Lophotrochozoa</taxon>
        <taxon>Mesozoa</taxon>
        <taxon>Orthonectida</taxon>
        <taxon>Rhopaluridae</taxon>
        <taxon>Intoshia</taxon>
    </lineage>
</organism>
<gene>
    <name evidence="1" type="ORF">A3Q56_07751</name>
</gene>
<dbReference type="Proteomes" id="UP000078046">
    <property type="component" value="Unassembled WGS sequence"/>
</dbReference>
<name>A0A177AT27_9BILA</name>
<protein>
    <submittedName>
        <fullName evidence="1">Uncharacterized protein</fullName>
    </submittedName>
</protein>
<dbReference type="EMBL" id="LWCA01001761">
    <property type="protein sequence ID" value="OAF64541.1"/>
    <property type="molecule type" value="Genomic_DNA"/>
</dbReference>